<comment type="caution">
    <text evidence="7">The sequence shown here is derived from an EMBL/GenBank/DDBJ whole genome shotgun (WGS) entry which is preliminary data.</text>
</comment>
<evidence type="ECO:0000256" key="2">
    <source>
        <dbReference type="ARBA" id="ARBA00022692"/>
    </source>
</evidence>
<gene>
    <name evidence="7" type="ORF">EDM22_12060</name>
</gene>
<reference evidence="7 8" key="1">
    <citation type="submission" date="2018-10" db="EMBL/GenBank/DDBJ databases">
        <title>Isolation, diversity and antibacterial activity of antinobacteria from the wheat rhizosphere soil.</title>
        <authorList>
            <person name="Sun T."/>
        </authorList>
    </citation>
    <scope>NUCLEOTIDE SEQUENCE [LARGE SCALE GENOMIC DNA]</scope>
    <source>
        <strain evidence="7 8">SJ-23</strain>
    </source>
</reference>
<dbReference type="OrthoDB" id="9769739at2"/>
<feature type="transmembrane region" description="Helical" evidence="5">
    <location>
        <begin position="254"/>
        <end position="274"/>
    </location>
</feature>
<dbReference type="AlphaFoldDB" id="A0A3M8A903"/>
<keyword evidence="8" id="KW-1185">Reference proteome</keyword>
<dbReference type="EMBL" id="RHHB01000024">
    <property type="protein sequence ID" value="RNB47594.1"/>
    <property type="molecule type" value="Genomic_DNA"/>
</dbReference>
<feature type="transmembrane region" description="Helical" evidence="5">
    <location>
        <begin position="356"/>
        <end position="374"/>
    </location>
</feature>
<dbReference type="PANTHER" id="PTHR11814">
    <property type="entry name" value="SULFATE TRANSPORTER"/>
    <property type="match status" value="1"/>
</dbReference>
<evidence type="ECO:0000313" key="8">
    <source>
        <dbReference type="Proteomes" id="UP000275048"/>
    </source>
</evidence>
<dbReference type="Gene3D" id="3.30.750.24">
    <property type="entry name" value="STAS domain"/>
    <property type="match status" value="1"/>
</dbReference>
<evidence type="ECO:0000259" key="6">
    <source>
        <dbReference type="PROSITE" id="PS50801"/>
    </source>
</evidence>
<evidence type="ECO:0000313" key="7">
    <source>
        <dbReference type="EMBL" id="RNB47594.1"/>
    </source>
</evidence>
<dbReference type="Pfam" id="PF00916">
    <property type="entry name" value="Sulfate_transp"/>
    <property type="match status" value="1"/>
</dbReference>
<feature type="transmembrane region" description="Helical" evidence="5">
    <location>
        <begin position="330"/>
        <end position="350"/>
    </location>
</feature>
<protein>
    <submittedName>
        <fullName evidence="7">SulP family inorganic anion transporter</fullName>
    </submittedName>
</protein>
<name>A0A3M8A903_9MICO</name>
<feature type="transmembrane region" description="Helical" evidence="5">
    <location>
        <begin position="128"/>
        <end position="150"/>
    </location>
</feature>
<evidence type="ECO:0000256" key="3">
    <source>
        <dbReference type="ARBA" id="ARBA00022989"/>
    </source>
</evidence>
<feature type="transmembrane region" description="Helical" evidence="5">
    <location>
        <begin position="103"/>
        <end position="121"/>
    </location>
</feature>
<dbReference type="InterPro" id="IPR036513">
    <property type="entry name" value="STAS_dom_sf"/>
</dbReference>
<feature type="transmembrane region" description="Helical" evidence="5">
    <location>
        <begin position="209"/>
        <end position="234"/>
    </location>
</feature>
<dbReference type="InterPro" id="IPR011547">
    <property type="entry name" value="SLC26A/SulP_dom"/>
</dbReference>
<dbReference type="PROSITE" id="PS50801">
    <property type="entry name" value="STAS"/>
    <property type="match status" value="1"/>
</dbReference>
<comment type="subcellular location">
    <subcellularLocation>
        <location evidence="1">Membrane</location>
        <topology evidence="1">Multi-pass membrane protein</topology>
    </subcellularLocation>
</comment>
<dbReference type="InterPro" id="IPR001902">
    <property type="entry name" value="SLC26A/SulP_fam"/>
</dbReference>
<keyword evidence="3 5" id="KW-1133">Transmembrane helix</keyword>
<dbReference type="RefSeq" id="WP_122937295.1">
    <property type="nucleotide sequence ID" value="NZ_JBHSNT010000067.1"/>
</dbReference>
<feature type="transmembrane region" description="Helical" evidence="5">
    <location>
        <begin position="181"/>
        <end position="202"/>
    </location>
</feature>
<evidence type="ECO:0000256" key="5">
    <source>
        <dbReference type="SAM" id="Phobius"/>
    </source>
</evidence>
<feature type="transmembrane region" description="Helical" evidence="5">
    <location>
        <begin position="20"/>
        <end position="39"/>
    </location>
</feature>
<organism evidence="7 8">
    <name type="scientific">Agromyces tardus</name>
    <dbReference type="NCBI Taxonomy" id="2583849"/>
    <lineage>
        <taxon>Bacteria</taxon>
        <taxon>Bacillati</taxon>
        <taxon>Actinomycetota</taxon>
        <taxon>Actinomycetes</taxon>
        <taxon>Micrococcales</taxon>
        <taxon>Microbacteriaceae</taxon>
        <taxon>Agromyces</taxon>
    </lineage>
</organism>
<dbReference type="SUPFAM" id="SSF52091">
    <property type="entry name" value="SpoIIaa-like"/>
    <property type="match status" value="1"/>
</dbReference>
<dbReference type="CDD" id="cd07042">
    <property type="entry name" value="STAS_SulP_like_sulfate_transporter"/>
    <property type="match status" value="1"/>
</dbReference>
<dbReference type="InterPro" id="IPR002645">
    <property type="entry name" value="STAS_dom"/>
</dbReference>
<proteinExistence type="predicted"/>
<dbReference type="GO" id="GO:0016020">
    <property type="term" value="C:membrane"/>
    <property type="evidence" value="ECO:0007669"/>
    <property type="project" value="UniProtKB-SubCell"/>
</dbReference>
<evidence type="ECO:0000256" key="1">
    <source>
        <dbReference type="ARBA" id="ARBA00004141"/>
    </source>
</evidence>
<evidence type="ECO:0000256" key="4">
    <source>
        <dbReference type="ARBA" id="ARBA00023136"/>
    </source>
</evidence>
<sequence length="564" mass="59284">MTVFAKVVPQWMREYQRSWLGGDIIAGVTLAAVAIPETMGYTSIAQTPVITGLYTVLFPTVVFALLGSSRLLVVGADSATAAIMAAGLASLGIAGLAPNSSEWVAYSSLVALVCGALLILARLLRLGFLGDFLSASVLIGFLTGVGIQVLTGQLPDMLGIPKGTGNWFEQQWHTLTNLGQANGWTVVFAAGTLVIIVGSKLISPKVPGAVIAVILSIILSNAFDATSYGVAVIGPVQGGFPPIGLPAGVDLGEIPAVLGIALSCFFLIIAQSAATSRSFAMKHDQRVDINRDIIGLSGANIAAGLTGTFVVNGSPTKTEILDEQRGRTQLANITMSLVVLVVVLFLTGYLTNMPTAVLAAIVFMIGLGLVDFRGLARIRAARVSEFLIACVTAIVVFAWGVEQGIILAIVLSILELVRRAYSPRDFLVGVSKEGKPVFTAATPGSESLPGLLVFRFDARLFFANASLFVDDIRALIAAAPTKIRWLILDCSSIGDIDYSAGLNLANLIAALHAEGRVFALAEVDPVLMEALRDYGTLEDFDNSRIYPTVLDAVEAFRADAATAT</sequence>
<dbReference type="GO" id="GO:0055085">
    <property type="term" value="P:transmembrane transport"/>
    <property type="evidence" value="ECO:0007669"/>
    <property type="project" value="InterPro"/>
</dbReference>
<feature type="transmembrane region" description="Helical" evidence="5">
    <location>
        <begin position="45"/>
        <end position="66"/>
    </location>
</feature>
<keyword evidence="4 5" id="KW-0472">Membrane</keyword>
<dbReference type="Proteomes" id="UP000275048">
    <property type="component" value="Unassembled WGS sequence"/>
</dbReference>
<feature type="domain" description="STAS" evidence="6">
    <location>
        <begin position="441"/>
        <end position="556"/>
    </location>
</feature>
<keyword evidence="2 5" id="KW-0812">Transmembrane</keyword>
<feature type="transmembrane region" description="Helical" evidence="5">
    <location>
        <begin position="78"/>
        <end position="97"/>
    </location>
</feature>
<accession>A0A3M8A903</accession>
<feature type="transmembrane region" description="Helical" evidence="5">
    <location>
        <begin position="386"/>
        <end position="414"/>
    </location>
</feature>
<dbReference type="Pfam" id="PF01740">
    <property type="entry name" value="STAS"/>
    <property type="match status" value="1"/>
</dbReference>